<feature type="region of interest" description="Disordered" evidence="1">
    <location>
        <begin position="1"/>
        <end position="52"/>
    </location>
</feature>
<name>A0AAE0UCA1_SORBR</name>
<feature type="compositionally biased region" description="Polar residues" evidence="1">
    <location>
        <begin position="911"/>
        <end position="924"/>
    </location>
</feature>
<feature type="region of interest" description="Disordered" evidence="1">
    <location>
        <begin position="493"/>
        <end position="567"/>
    </location>
</feature>
<evidence type="ECO:0000313" key="3">
    <source>
        <dbReference type="Proteomes" id="UP001281003"/>
    </source>
</evidence>
<feature type="compositionally biased region" description="Pro residues" evidence="1">
    <location>
        <begin position="749"/>
        <end position="764"/>
    </location>
</feature>
<comment type="caution">
    <text evidence="2">The sequence shown here is derived from an EMBL/GenBank/DDBJ whole genome shotgun (WGS) entry which is preliminary data.</text>
</comment>
<feature type="compositionally biased region" description="Basic and acidic residues" evidence="1">
    <location>
        <begin position="588"/>
        <end position="607"/>
    </location>
</feature>
<feature type="compositionally biased region" description="Polar residues" evidence="1">
    <location>
        <begin position="1239"/>
        <end position="1250"/>
    </location>
</feature>
<feature type="compositionally biased region" description="Polar residues" evidence="1">
    <location>
        <begin position="791"/>
        <end position="801"/>
    </location>
</feature>
<feature type="compositionally biased region" description="Pro residues" evidence="1">
    <location>
        <begin position="342"/>
        <end position="351"/>
    </location>
</feature>
<feature type="compositionally biased region" description="Pro residues" evidence="1">
    <location>
        <begin position="963"/>
        <end position="974"/>
    </location>
</feature>
<feature type="compositionally biased region" description="Basic and acidic residues" evidence="1">
    <location>
        <begin position="976"/>
        <end position="987"/>
    </location>
</feature>
<feature type="region of interest" description="Disordered" evidence="1">
    <location>
        <begin position="68"/>
        <end position="472"/>
    </location>
</feature>
<feature type="compositionally biased region" description="Polar residues" evidence="1">
    <location>
        <begin position="717"/>
        <end position="742"/>
    </location>
</feature>
<feature type="compositionally biased region" description="Basic and acidic residues" evidence="1">
    <location>
        <begin position="857"/>
        <end position="867"/>
    </location>
</feature>
<sequence length="1250" mass="133873">MAAEVAKDRSDDATHVTSEAEPTIKIDAPDAQNAPLDQSQVKGETASPATEEIENKHISDIANEVVTSAEVSVSGGSDNEAAKGSKDDKPRSSSTVKKPVAFKAINVNQKFLTTKATTPAAPAKVAEKPAATATLSSTSGSLTARPRLIAKTGSGSVKSATGANGKSGSAPDPNAVWNKNRPAPPPEPKKYTDEELKKYGIHMANRLQPEDTKGQANWADIDDDDEDWAPETITWKDGTKIAIPHTPEITPAPPAPAPAEPEPVPKPVEAVKESVAAEKPKSPAPGHASVIKPGVLGSGKGLILKGAAEKPTLVAKPPPPPAPVKSPWAQLPKVDKVSPMVVEPPPQPPSQHAPKWPSRDGPAQYTGFPPAGPKEIAADDFSRGPWRDGPPGGGNRELYNSHSGRYEPVQDRRGSMRPEPQYGRQPAVLQRPAHNDHHGPAEPSAAFQTHRTSDQHVPYGRRRGSSNVSGVSSGFLNRAKGFEQPLHPPEILNVRRESMTAGSDGPGSPRNFSPSGLQHGPRHPHPHNQGWPPRVSPAVGHAVPVPHHHGPPDMVGVPPVGPPPVQEQVPIVTDQEIELQKKLMREKVEAARKRRMEEEEREEAARKERIRLKLQALGPAPESNSAKKAAAKEHPAPSTTEGAPQAGTTDEHRTSEKAEVKTPTFTQPEKVEQQPNGAPPQQILPDSEPLENRQPQGTNTQQQQQPLWKQQGRYTATWGSQTSTKNVWGPPTNNRTLGNGTFNPDLGTSPPPVSNKPGPGPIAPPNRNTMGSKTNLFPDGAPARLPPIAPPTQSSASSGRMSDSERQAKANQWANAARLNDQAFDAMLKERFAEQDRRRAEKGLTVEDVQPTVKDVWRPTKLDENGMRVEAGPRQTVRVGKENPWAASQPAQQTQPPAANTMLANAGPAPRTSSRFFPSRQQTIAAAEYERPHSPSPPPPDTQTTGHPAFDGDVKHPHVCIPTPRPQVRLPPPAQAREEIKVQHPEAPKPQGPSFSWANTVAYKGEERTPAPAPGSPWQARIDNLLGARKPSHSSQKPAPGVDSTSRAAYEHASETSVTVSLTASMIAEASPTTKVMDEDCFEEQEMGSLPTVRIPTELPDMTWMPAPPLPPKPLPRKLFPLTTSAEPIRIDSSSNGIGSVIRIAFPGTDRHPPFVTAVTIPFSRTRSNPRRGGGAPRGGRHSTVPHNQRGMPGGRGSGRDRDPSSPNDQGPSGPPTGPNGSHQQTRGRGGYRGRDSAWSRSAPTAIQTS</sequence>
<gene>
    <name evidence="2" type="ORF">B0T20DRAFT_352453</name>
</gene>
<feature type="compositionally biased region" description="Polar residues" evidence="1">
    <location>
        <begin position="766"/>
        <end position="775"/>
    </location>
</feature>
<feature type="compositionally biased region" description="Low complexity" evidence="1">
    <location>
        <begin position="884"/>
        <end position="899"/>
    </location>
</feature>
<dbReference type="EMBL" id="JAUTDP010000006">
    <property type="protein sequence ID" value="KAK3398842.1"/>
    <property type="molecule type" value="Genomic_DNA"/>
</dbReference>
<proteinExistence type="predicted"/>
<feature type="compositionally biased region" description="Acidic residues" evidence="1">
    <location>
        <begin position="220"/>
        <end position="229"/>
    </location>
</feature>
<accession>A0AAE0UCA1</accession>
<protein>
    <submittedName>
        <fullName evidence="2">Uncharacterized protein</fullName>
    </submittedName>
</protein>
<feature type="compositionally biased region" description="Polar residues" evidence="1">
    <location>
        <begin position="68"/>
        <end position="77"/>
    </location>
</feature>
<feature type="compositionally biased region" description="Polar residues" evidence="1">
    <location>
        <begin position="153"/>
        <end position="167"/>
    </location>
</feature>
<dbReference type="Proteomes" id="UP001281003">
    <property type="component" value="Unassembled WGS sequence"/>
</dbReference>
<evidence type="ECO:0000313" key="2">
    <source>
        <dbReference type="EMBL" id="KAK3398842.1"/>
    </source>
</evidence>
<reference evidence="2" key="1">
    <citation type="journal article" date="2023" name="Mol. Phylogenet. Evol.">
        <title>Genome-scale phylogeny and comparative genomics of the fungal order Sordariales.</title>
        <authorList>
            <person name="Hensen N."/>
            <person name="Bonometti L."/>
            <person name="Westerberg I."/>
            <person name="Brannstrom I.O."/>
            <person name="Guillou S."/>
            <person name="Cros-Aarteil S."/>
            <person name="Calhoun S."/>
            <person name="Haridas S."/>
            <person name="Kuo A."/>
            <person name="Mondo S."/>
            <person name="Pangilinan J."/>
            <person name="Riley R."/>
            <person name="LaButti K."/>
            <person name="Andreopoulos B."/>
            <person name="Lipzen A."/>
            <person name="Chen C."/>
            <person name="Yan M."/>
            <person name="Daum C."/>
            <person name="Ng V."/>
            <person name="Clum A."/>
            <person name="Steindorff A."/>
            <person name="Ohm R.A."/>
            <person name="Martin F."/>
            <person name="Silar P."/>
            <person name="Natvig D.O."/>
            <person name="Lalanne C."/>
            <person name="Gautier V."/>
            <person name="Ament-Velasquez S.L."/>
            <person name="Kruys A."/>
            <person name="Hutchinson M.I."/>
            <person name="Powell A.J."/>
            <person name="Barry K."/>
            <person name="Miller A.N."/>
            <person name="Grigoriev I.V."/>
            <person name="Debuchy R."/>
            <person name="Gladieux P."/>
            <person name="Hiltunen Thoren M."/>
            <person name="Johannesson H."/>
        </authorList>
    </citation>
    <scope>NUCLEOTIDE SEQUENCE</scope>
    <source>
        <strain evidence="2">FGSC 1904</strain>
    </source>
</reference>
<feature type="region of interest" description="Disordered" evidence="1">
    <location>
        <begin position="857"/>
        <end position="1050"/>
    </location>
</feature>
<feature type="compositionally biased region" description="Polar residues" evidence="1">
    <location>
        <begin position="1033"/>
        <end position="1047"/>
    </location>
</feature>
<feature type="compositionally biased region" description="Basic and acidic residues" evidence="1">
    <location>
        <begin position="404"/>
        <end position="416"/>
    </location>
</feature>
<feature type="compositionally biased region" description="Basic and acidic residues" evidence="1">
    <location>
        <begin position="187"/>
        <end position="198"/>
    </location>
</feature>
<feature type="compositionally biased region" description="Basic and acidic residues" evidence="1">
    <location>
        <begin position="376"/>
        <end position="386"/>
    </location>
</feature>
<feature type="compositionally biased region" description="Pro residues" evidence="1">
    <location>
        <begin position="250"/>
        <end position="266"/>
    </location>
</feature>
<reference evidence="2" key="2">
    <citation type="submission" date="2023-07" db="EMBL/GenBank/DDBJ databases">
        <authorList>
            <consortium name="Lawrence Berkeley National Laboratory"/>
            <person name="Haridas S."/>
            <person name="Hensen N."/>
            <person name="Bonometti L."/>
            <person name="Westerberg I."/>
            <person name="Brannstrom I.O."/>
            <person name="Guillou S."/>
            <person name="Cros-Aarteil S."/>
            <person name="Calhoun S."/>
            <person name="Kuo A."/>
            <person name="Mondo S."/>
            <person name="Pangilinan J."/>
            <person name="Riley R."/>
            <person name="LaButti K."/>
            <person name="Andreopoulos B."/>
            <person name="Lipzen A."/>
            <person name="Chen C."/>
            <person name="Yanf M."/>
            <person name="Daum C."/>
            <person name="Ng V."/>
            <person name="Clum A."/>
            <person name="Steindorff A."/>
            <person name="Ohm R."/>
            <person name="Martin F."/>
            <person name="Silar P."/>
            <person name="Natvig D."/>
            <person name="Lalanne C."/>
            <person name="Gautier V."/>
            <person name="Ament-velasquez S.L."/>
            <person name="Kruys A."/>
            <person name="Hutchinson M.I."/>
            <person name="Powell A.J."/>
            <person name="Barry K."/>
            <person name="Miller A.N."/>
            <person name="Grigoriev I.V."/>
            <person name="Debuchy R."/>
            <person name="Gladieux P."/>
            <person name="Thoren M.H."/>
            <person name="Johannesson H."/>
        </authorList>
    </citation>
    <scope>NUCLEOTIDE SEQUENCE</scope>
    <source>
        <strain evidence="2">FGSC 1904</strain>
    </source>
</reference>
<organism evidence="2 3">
    <name type="scientific">Sordaria brevicollis</name>
    <dbReference type="NCBI Taxonomy" id="83679"/>
    <lineage>
        <taxon>Eukaryota</taxon>
        <taxon>Fungi</taxon>
        <taxon>Dikarya</taxon>
        <taxon>Ascomycota</taxon>
        <taxon>Pezizomycotina</taxon>
        <taxon>Sordariomycetes</taxon>
        <taxon>Sordariomycetidae</taxon>
        <taxon>Sordariales</taxon>
        <taxon>Sordariaceae</taxon>
        <taxon>Sordaria</taxon>
    </lineage>
</organism>
<feature type="region of interest" description="Disordered" evidence="1">
    <location>
        <begin position="588"/>
        <end position="816"/>
    </location>
</feature>
<feature type="region of interest" description="Disordered" evidence="1">
    <location>
        <begin position="1147"/>
        <end position="1250"/>
    </location>
</feature>
<dbReference type="AlphaFoldDB" id="A0AAE0UCA1"/>
<feature type="compositionally biased region" description="Low complexity" evidence="1">
    <location>
        <begin position="692"/>
        <end position="713"/>
    </location>
</feature>
<feature type="compositionally biased region" description="Low complexity" evidence="1">
    <location>
        <begin position="113"/>
        <end position="144"/>
    </location>
</feature>
<feature type="compositionally biased region" description="Polar residues" evidence="1">
    <location>
        <begin position="637"/>
        <end position="648"/>
    </location>
</feature>
<feature type="compositionally biased region" description="Basic and acidic residues" evidence="1">
    <location>
        <begin position="80"/>
        <end position="91"/>
    </location>
</feature>
<evidence type="ECO:0000256" key="1">
    <source>
        <dbReference type="SAM" id="MobiDB-lite"/>
    </source>
</evidence>
<feature type="compositionally biased region" description="Basic and acidic residues" evidence="1">
    <location>
        <begin position="269"/>
        <end position="281"/>
    </location>
</feature>
<feature type="compositionally biased region" description="Basic and acidic residues" evidence="1">
    <location>
        <begin position="1"/>
        <end position="14"/>
    </location>
</feature>
<feature type="compositionally biased region" description="Basic and acidic residues" evidence="1">
    <location>
        <begin position="649"/>
        <end position="660"/>
    </location>
</feature>
<keyword evidence="3" id="KW-1185">Reference proteome</keyword>